<accession>A0A238F7D5</accession>
<feature type="domain" description="C2H2-type" evidence="6">
    <location>
        <begin position="416"/>
        <end position="445"/>
    </location>
</feature>
<name>A0A238F7D5_9BASI</name>
<dbReference type="PANTHER" id="PTHR23235">
    <property type="entry name" value="KRUEPPEL-LIKE TRANSCRIPTION FACTOR"/>
    <property type="match status" value="1"/>
</dbReference>
<evidence type="ECO:0000313" key="7">
    <source>
        <dbReference type="EMBL" id="SCV67006.1"/>
    </source>
</evidence>
<dbReference type="Proteomes" id="UP000198372">
    <property type="component" value="Unassembled WGS sequence"/>
</dbReference>
<evidence type="ECO:0000256" key="4">
    <source>
        <dbReference type="PROSITE-ProRule" id="PRU00042"/>
    </source>
</evidence>
<dbReference type="STRING" id="269621.A0A238F7D5"/>
<feature type="compositionally biased region" description="Low complexity" evidence="5">
    <location>
        <begin position="603"/>
        <end position="616"/>
    </location>
</feature>
<feature type="region of interest" description="Disordered" evidence="5">
    <location>
        <begin position="288"/>
        <end position="333"/>
    </location>
</feature>
<evidence type="ECO:0000256" key="1">
    <source>
        <dbReference type="ARBA" id="ARBA00022723"/>
    </source>
</evidence>
<keyword evidence="2 4" id="KW-0863">Zinc-finger</keyword>
<dbReference type="GO" id="GO:0000978">
    <property type="term" value="F:RNA polymerase II cis-regulatory region sequence-specific DNA binding"/>
    <property type="evidence" value="ECO:0007669"/>
    <property type="project" value="TreeGrafter"/>
</dbReference>
<keyword evidence="3" id="KW-0862">Zinc</keyword>
<evidence type="ECO:0000313" key="8">
    <source>
        <dbReference type="Proteomes" id="UP000198372"/>
    </source>
</evidence>
<dbReference type="AlphaFoldDB" id="A0A238F7D5"/>
<dbReference type="PROSITE" id="PS50157">
    <property type="entry name" value="ZINC_FINGER_C2H2_2"/>
    <property type="match status" value="3"/>
</dbReference>
<dbReference type="PANTHER" id="PTHR23235:SF120">
    <property type="entry name" value="KRUPPEL-LIKE FACTOR 15"/>
    <property type="match status" value="1"/>
</dbReference>
<dbReference type="SUPFAM" id="SSF57667">
    <property type="entry name" value="beta-beta-alpha zinc fingers"/>
    <property type="match status" value="2"/>
</dbReference>
<sequence>MDSYHSDPSSHHSLTSHVFTTSTTDFDATVPSHSEQQPAAQQQQQPLSGQGLATVSVPAASPAITKRKSPSGYLATSHDESNLDPSLVQSSSSSSAAAANKKQKLTTNGDHSLGQIGFGLNVPTSGVNGSSSPSDLPVLVPGTVAGASAVSLTMPDGSIQVNDNPPQDSQFGRAPKSARQRVSTVKAAEPANGTFSNGSHNSTIAAGAGAATGTASKVTKGKGRLAAKYEHARPVPLPEDILVASTSPINPLLSHGDLPVAPELTSVSTSNPDAVDILVAVDEPKPLKASSKTTKLTPAASVVVEPPTAHTSSSITKPTPASHSASTVPEASTSAAAASTSTLIANAAAGSSKTAEAVPESLITQQVIDASKVAPDSEKGRLGQQHACPYEGCEKSFVRKSDFLRHYRIHTGERPFTCPVPRCGKTFIQRSALTVHLRTHTGDKPLSCDLCSRAFSDSSSLARHRRVHSGEKRFHCKRCNQRQFSRKITLLRHLEICDGSGDLRHRARPAKKSSAKVHPSVTGTGSSAGEEDESYDEERDADGEADYENEEEFNAALVLAGGNAPPKRETPTKSSAEGEESQASGSGDGPAATATPSTKTRAGRAAAAAAFNATPGAKRDAPPVKNRKTRSSLPAAGAASASSPAATSEAAAPSTVPRAGRRAPRPGKSAPPASTLASTSKGKGKNAVASAPEAEAESEAAEEEPKEVEVKPSPTSKGGVAAAPVDEAKEGGEGGEEDKDVEAGARPPQEEKENGATTTKTATTDE</sequence>
<organism evidence="7 8">
    <name type="scientific">Microbotryum intermedium</name>
    <dbReference type="NCBI Taxonomy" id="269621"/>
    <lineage>
        <taxon>Eukaryota</taxon>
        <taxon>Fungi</taxon>
        <taxon>Dikarya</taxon>
        <taxon>Basidiomycota</taxon>
        <taxon>Pucciniomycotina</taxon>
        <taxon>Microbotryomycetes</taxon>
        <taxon>Microbotryales</taxon>
        <taxon>Microbotryaceae</taxon>
        <taxon>Microbotryum</taxon>
    </lineage>
</organism>
<feature type="compositionally biased region" description="Acidic residues" evidence="5">
    <location>
        <begin position="529"/>
        <end position="553"/>
    </location>
</feature>
<dbReference type="FunFam" id="3.30.160.60:FF:002343">
    <property type="entry name" value="Zinc finger protein 33A"/>
    <property type="match status" value="2"/>
</dbReference>
<feature type="compositionally biased region" description="Polar residues" evidence="5">
    <location>
        <begin position="309"/>
        <end position="323"/>
    </location>
</feature>
<dbReference type="OrthoDB" id="654211at2759"/>
<feature type="compositionally biased region" description="Acidic residues" evidence="5">
    <location>
        <begin position="694"/>
        <end position="706"/>
    </location>
</feature>
<feature type="compositionally biased region" description="Low complexity" evidence="5">
    <location>
        <begin position="631"/>
        <end position="658"/>
    </location>
</feature>
<feature type="region of interest" description="Disordered" evidence="5">
    <location>
        <begin position="24"/>
        <end position="114"/>
    </location>
</feature>
<feature type="domain" description="C2H2-type" evidence="6">
    <location>
        <begin position="446"/>
        <end position="473"/>
    </location>
</feature>
<feature type="compositionally biased region" description="Low complexity" evidence="5">
    <location>
        <begin position="756"/>
        <end position="766"/>
    </location>
</feature>
<feature type="compositionally biased region" description="Polar residues" evidence="5">
    <location>
        <begin position="24"/>
        <end position="35"/>
    </location>
</feature>
<feature type="region of interest" description="Disordered" evidence="5">
    <location>
        <begin position="155"/>
        <end position="180"/>
    </location>
</feature>
<dbReference type="EMBL" id="FMSP01000001">
    <property type="protein sequence ID" value="SCV67006.1"/>
    <property type="molecule type" value="Genomic_DNA"/>
</dbReference>
<feature type="domain" description="C2H2-type" evidence="6">
    <location>
        <begin position="386"/>
        <end position="415"/>
    </location>
</feature>
<evidence type="ECO:0000256" key="3">
    <source>
        <dbReference type="ARBA" id="ARBA00022833"/>
    </source>
</evidence>
<dbReference type="InterPro" id="IPR036236">
    <property type="entry name" value="Znf_C2H2_sf"/>
</dbReference>
<evidence type="ECO:0000256" key="5">
    <source>
        <dbReference type="SAM" id="MobiDB-lite"/>
    </source>
</evidence>
<proteinExistence type="predicted"/>
<dbReference type="PROSITE" id="PS00028">
    <property type="entry name" value="ZINC_FINGER_C2H2_1"/>
    <property type="match status" value="3"/>
</dbReference>
<gene>
    <name evidence="7" type="ORF">BQ2448_5652</name>
</gene>
<dbReference type="GO" id="GO:0008270">
    <property type="term" value="F:zinc ion binding"/>
    <property type="evidence" value="ECO:0007669"/>
    <property type="project" value="UniProtKB-KW"/>
</dbReference>
<dbReference type="GO" id="GO:0000981">
    <property type="term" value="F:DNA-binding transcription factor activity, RNA polymerase II-specific"/>
    <property type="evidence" value="ECO:0007669"/>
    <property type="project" value="TreeGrafter"/>
</dbReference>
<feature type="compositionally biased region" description="Basic residues" evidence="5">
    <location>
        <begin position="505"/>
        <end position="515"/>
    </location>
</feature>
<feature type="compositionally biased region" description="Polar residues" evidence="5">
    <location>
        <begin position="159"/>
        <end position="170"/>
    </location>
</feature>
<feature type="compositionally biased region" description="Low complexity" evidence="5">
    <location>
        <begin position="324"/>
        <end position="333"/>
    </location>
</feature>
<reference evidence="8" key="1">
    <citation type="submission" date="2016-09" db="EMBL/GenBank/DDBJ databases">
        <authorList>
            <person name="Jeantristanb JTB J.-T."/>
            <person name="Ricardo R."/>
        </authorList>
    </citation>
    <scope>NUCLEOTIDE SEQUENCE [LARGE SCALE GENOMIC DNA]</scope>
</reference>
<feature type="compositionally biased region" description="Low complexity" evidence="5">
    <location>
        <begin position="36"/>
        <end position="46"/>
    </location>
</feature>
<feature type="compositionally biased region" description="Low complexity" evidence="5">
    <location>
        <begin position="90"/>
        <end position="99"/>
    </location>
</feature>
<keyword evidence="8" id="KW-1185">Reference proteome</keyword>
<keyword evidence="1" id="KW-0479">Metal-binding</keyword>
<dbReference type="InterPro" id="IPR013087">
    <property type="entry name" value="Znf_C2H2_type"/>
</dbReference>
<feature type="region of interest" description="Disordered" evidence="5">
    <location>
        <begin position="502"/>
        <end position="766"/>
    </location>
</feature>
<protein>
    <submittedName>
        <fullName evidence="7">BQ2448_5652 protein</fullName>
    </submittedName>
</protein>
<dbReference type="SMART" id="SM00355">
    <property type="entry name" value="ZnF_C2H2"/>
    <property type="match status" value="4"/>
</dbReference>
<dbReference type="Gene3D" id="3.30.160.60">
    <property type="entry name" value="Classic Zinc Finger"/>
    <property type="match status" value="4"/>
</dbReference>
<evidence type="ECO:0000259" key="6">
    <source>
        <dbReference type="PROSITE" id="PS50157"/>
    </source>
</evidence>
<dbReference type="Pfam" id="PF00096">
    <property type="entry name" value="zf-C2H2"/>
    <property type="match status" value="3"/>
</dbReference>
<feature type="compositionally biased region" description="Low complexity" evidence="5">
    <location>
        <begin position="666"/>
        <end position="680"/>
    </location>
</feature>
<evidence type="ECO:0000256" key="2">
    <source>
        <dbReference type="ARBA" id="ARBA00022771"/>
    </source>
</evidence>